<proteinExistence type="inferred from homology"/>
<keyword evidence="3" id="KW-0813">Transport</keyword>
<dbReference type="RefSeq" id="WP_345010983.1">
    <property type="nucleotide sequence ID" value="NZ_BAABFC010000009.1"/>
</dbReference>
<evidence type="ECO:0000313" key="11">
    <source>
        <dbReference type="Proteomes" id="UP001501321"/>
    </source>
</evidence>
<gene>
    <name evidence="10" type="ORF">GCM10023095_11630</name>
</gene>
<name>A0ABP8Q1E6_9GAMM</name>
<dbReference type="InterPro" id="IPR006143">
    <property type="entry name" value="RND_pump_MFP"/>
</dbReference>
<protein>
    <submittedName>
        <fullName evidence="10">Efflux RND transporter periplasmic adaptor subunit</fullName>
    </submittedName>
</protein>
<evidence type="ECO:0000259" key="8">
    <source>
        <dbReference type="Pfam" id="PF25944"/>
    </source>
</evidence>
<comment type="subcellular location">
    <subcellularLocation>
        <location evidence="1">Cell membrane</location>
    </subcellularLocation>
</comment>
<feature type="domain" description="Multidrug resistance protein MdtA-like C-terminal permuted SH3" evidence="9">
    <location>
        <begin position="317"/>
        <end position="376"/>
    </location>
</feature>
<evidence type="ECO:0000256" key="2">
    <source>
        <dbReference type="ARBA" id="ARBA00009477"/>
    </source>
</evidence>
<evidence type="ECO:0000259" key="9">
    <source>
        <dbReference type="Pfam" id="PF25967"/>
    </source>
</evidence>
<dbReference type="EMBL" id="BAABFC010000009">
    <property type="protein sequence ID" value="GAA4496519.1"/>
    <property type="molecule type" value="Genomic_DNA"/>
</dbReference>
<dbReference type="SUPFAM" id="SSF111369">
    <property type="entry name" value="HlyD-like secretion proteins"/>
    <property type="match status" value="1"/>
</dbReference>
<dbReference type="Pfam" id="PF25967">
    <property type="entry name" value="RND-MFP_C"/>
    <property type="match status" value="1"/>
</dbReference>
<sequence length="400" mass="42902">MNKRCHKGWWLTGLVLVIVGGVVAHRLLAPPPRSYMTVAVGRQDIREEVLATGSLAGFKQVSVGAQVSGQLKHLAVSLGQSVKKGEQLAEIDPVLQQNDLRTAQAGLDNIRAQQKSKRALLRKQQLVLTRQRQLRRNDANATSDLETAEADVAQTQAELDSLAAQLQQSRIEVDNAKANLAYTRILAPIDGVVIAIVTEEGQTVVSTQSAPTILKLADLDTMTVKAQISEADVIRVQPGQACWFTVLGDQQTRHTSTLRAIEPAPESESEDDSSSSSSTSSDSAIYYNALFDVPNPDHKLRVSMTAEVTVVLGESKQVLTVPLSALRGGTLGGRSQVWLVGPDGKPLPQPVTLGRKDDINVEITDGLKEGDQVILGDDIAATEQAAMAAESQHRGPPPGM</sequence>
<dbReference type="PANTHER" id="PTHR30469:SF33">
    <property type="entry name" value="SLR1207 PROTEIN"/>
    <property type="match status" value="1"/>
</dbReference>
<evidence type="ECO:0000313" key="10">
    <source>
        <dbReference type="EMBL" id="GAA4496519.1"/>
    </source>
</evidence>
<dbReference type="NCBIfam" id="TIGR01730">
    <property type="entry name" value="RND_mfp"/>
    <property type="match status" value="1"/>
</dbReference>
<feature type="domain" description="Multidrug resistance protein MdtA-like beta-barrel" evidence="8">
    <location>
        <begin position="221"/>
        <end position="312"/>
    </location>
</feature>
<dbReference type="Pfam" id="PF25917">
    <property type="entry name" value="BSH_RND"/>
    <property type="match status" value="1"/>
</dbReference>
<dbReference type="NCBIfam" id="NF008606">
    <property type="entry name" value="PRK11578.1"/>
    <property type="match status" value="1"/>
</dbReference>
<feature type="coiled-coil region" evidence="5">
    <location>
        <begin position="145"/>
        <end position="179"/>
    </location>
</feature>
<evidence type="ECO:0000259" key="7">
    <source>
        <dbReference type="Pfam" id="PF25917"/>
    </source>
</evidence>
<evidence type="ECO:0000256" key="3">
    <source>
        <dbReference type="ARBA" id="ARBA00022448"/>
    </source>
</evidence>
<evidence type="ECO:0000256" key="6">
    <source>
        <dbReference type="SAM" id="MobiDB-lite"/>
    </source>
</evidence>
<dbReference type="InterPro" id="IPR058625">
    <property type="entry name" value="MdtA-like_BSH"/>
</dbReference>
<feature type="region of interest" description="Disordered" evidence="6">
    <location>
        <begin position="255"/>
        <end position="281"/>
    </location>
</feature>
<dbReference type="PANTHER" id="PTHR30469">
    <property type="entry name" value="MULTIDRUG RESISTANCE PROTEIN MDTA"/>
    <property type="match status" value="1"/>
</dbReference>
<keyword evidence="4 5" id="KW-0175">Coiled coil</keyword>
<dbReference type="InterPro" id="IPR058626">
    <property type="entry name" value="MdtA-like_b-barrel"/>
</dbReference>
<keyword evidence="11" id="KW-1185">Reference proteome</keyword>
<dbReference type="Gene3D" id="6.10.140.1990">
    <property type="match status" value="1"/>
</dbReference>
<organism evidence="10 11">
    <name type="scientific">Pseudaeromonas paramecii</name>
    <dbReference type="NCBI Taxonomy" id="2138166"/>
    <lineage>
        <taxon>Bacteria</taxon>
        <taxon>Pseudomonadati</taxon>
        <taxon>Pseudomonadota</taxon>
        <taxon>Gammaproteobacteria</taxon>
        <taxon>Aeromonadales</taxon>
        <taxon>Aeromonadaceae</taxon>
        <taxon>Pseudaeromonas</taxon>
    </lineage>
</organism>
<comment type="caution">
    <text evidence="10">The sequence shown here is derived from an EMBL/GenBank/DDBJ whole genome shotgun (WGS) entry which is preliminary data.</text>
</comment>
<dbReference type="Pfam" id="PF25944">
    <property type="entry name" value="Beta-barrel_RND"/>
    <property type="match status" value="1"/>
</dbReference>
<evidence type="ECO:0000256" key="1">
    <source>
        <dbReference type="ARBA" id="ARBA00004236"/>
    </source>
</evidence>
<dbReference type="Gene3D" id="2.40.420.20">
    <property type="match status" value="1"/>
</dbReference>
<comment type="similarity">
    <text evidence="2">Belongs to the membrane fusion protein (MFP) (TC 8.A.1) family.</text>
</comment>
<evidence type="ECO:0000256" key="5">
    <source>
        <dbReference type="SAM" id="Coils"/>
    </source>
</evidence>
<dbReference type="InterPro" id="IPR058627">
    <property type="entry name" value="MdtA-like_C"/>
</dbReference>
<dbReference type="InterPro" id="IPR030190">
    <property type="entry name" value="MacA_alpha-hairpin_sf"/>
</dbReference>
<feature type="domain" description="Multidrug resistance protein MdtA-like barrel-sandwich hybrid" evidence="7">
    <location>
        <begin position="60"/>
        <end position="214"/>
    </location>
</feature>
<dbReference type="Proteomes" id="UP001501321">
    <property type="component" value="Unassembled WGS sequence"/>
</dbReference>
<evidence type="ECO:0000256" key="4">
    <source>
        <dbReference type="ARBA" id="ARBA00023054"/>
    </source>
</evidence>
<dbReference type="Gene3D" id="2.40.50.100">
    <property type="match status" value="1"/>
</dbReference>
<reference evidence="11" key="1">
    <citation type="journal article" date="2019" name="Int. J. Syst. Evol. Microbiol.">
        <title>The Global Catalogue of Microorganisms (GCM) 10K type strain sequencing project: providing services to taxonomists for standard genome sequencing and annotation.</title>
        <authorList>
            <consortium name="The Broad Institute Genomics Platform"/>
            <consortium name="The Broad Institute Genome Sequencing Center for Infectious Disease"/>
            <person name="Wu L."/>
            <person name="Ma J."/>
        </authorList>
    </citation>
    <scope>NUCLEOTIDE SEQUENCE [LARGE SCALE GENOMIC DNA]</scope>
    <source>
        <strain evidence="11">JCM 32226</strain>
    </source>
</reference>
<accession>A0ABP8Q1E6</accession>
<dbReference type="InterPro" id="IPR058623">
    <property type="entry name" value="MacA"/>
</dbReference>
<dbReference type="Gene3D" id="2.40.30.170">
    <property type="match status" value="1"/>
</dbReference>